<dbReference type="AlphaFoldDB" id="A0A3P3RBM9"/>
<gene>
    <name evidence="3" type="ORF">EIK79_11045</name>
</gene>
<accession>A0A3P3RBM9</accession>
<feature type="region of interest" description="Disordered" evidence="1">
    <location>
        <begin position="336"/>
        <end position="361"/>
    </location>
</feature>
<evidence type="ECO:0000259" key="2">
    <source>
        <dbReference type="Pfam" id="PF14583"/>
    </source>
</evidence>
<reference evidence="3 4" key="1">
    <citation type="submission" date="2018-11" db="EMBL/GenBank/DDBJ databases">
        <title>Taxonoimc description of Halomarina strain SPP-AMP-1.</title>
        <authorList>
            <person name="Pal Y."/>
            <person name="Srinivasana K."/>
            <person name="Verma A."/>
            <person name="Kumar P."/>
        </authorList>
    </citation>
    <scope>NUCLEOTIDE SEQUENCE [LARGE SCALE GENOMIC DNA]</scope>
    <source>
        <strain evidence="3 4">SPP-AMP-1</strain>
    </source>
</reference>
<feature type="domain" description="Oligogalacturonate lyase" evidence="2">
    <location>
        <begin position="20"/>
        <end position="307"/>
    </location>
</feature>
<dbReference type="Pfam" id="PF14583">
    <property type="entry name" value="Pectate_lyase22"/>
    <property type="match status" value="1"/>
</dbReference>
<dbReference type="RefSeq" id="WP_124955183.1">
    <property type="nucleotide sequence ID" value="NZ_RRCH01000023.1"/>
</dbReference>
<dbReference type="InterPro" id="IPR015943">
    <property type="entry name" value="WD40/YVTN_repeat-like_dom_sf"/>
</dbReference>
<evidence type="ECO:0000256" key="1">
    <source>
        <dbReference type="SAM" id="MobiDB-lite"/>
    </source>
</evidence>
<protein>
    <recommendedName>
        <fullName evidence="2">Oligogalacturonate lyase domain-containing protein</fullName>
    </recommendedName>
</protein>
<dbReference type="Gene3D" id="2.130.10.10">
    <property type="entry name" value="YVTN repeat-like/Quinoprotein amine dehydrogenase"/>
    <property type="match status" value="1"/>
</dbReference>
<dbReference type="SUPFAM" id="SSF69304">
    <property type="entry name" value="Tricorn protease N-terminal domain"/>
    <property type="match status" value="1"/>
</dbReference>
<name>A0A3P3RBM9_9EURY</name>
<dbReference type="GO" id="GO:0047487">
    <property type="term" value="F:oligogalacturonide lyase activity"/>
    <property type="evidence" value="ECO:0007669"/>
    <property type="project" value="InterPro"/>
</dbReference>
<dbReference type="OrthoDB" id="275541at2157"/>
<evidence type="ECO:0000313" key="4">
    <source>
        <dbReference type="Proteomes" id="UP000282322"/>
    </source>
</evidence>
<dbReference type="EMBL" id="RRCH01000023">
    <property type="protein sequence ID" value="RRJ30110.1"/>
    <property type="molecule type" value="Genomic_DNA"/>
</dbReference>
<dbReference type="InterPro" id="IPR027946">
    <property type="entry name" value="Ogl_dom"/>
</dbReference>
<proteinExistence type="predicted"/>
<keyword evidence="4" id="KW-1185">Reference proteome</keyword>
<feature type="compositionally biased region" description="Basic and acidic residues" evidence="1">
    <location>
        <begin position="341"/>
        <end position="357"/>
    </location>
</feature>
<evidence type="ECO:0000313" key="3">
    <source>
        <dbReference type="EMBL" id="RRJ30110.1"/>
    </source>
</evidence>
<organism evidence="3 4">
    <name type="scientific">Halocatena pleomorpha</name>
    <dbReference type="NCBI Taxonomy" id="1785090"/>
    <lineage>
        <taxon>Archaea</taxon>
        <taxon>Methanobacteriati</taxon>
        <taxon>Methanobacteriota</taxon>
        <taxon>Stenosarchaea group</taxon>
        <taxon>Halobacteria</taxon>
        <taxon>Halobacteriales</taxon>
        <taxon>Natronomonadaceae</taxon>
        <taxon>Halocatena</taxon>
    </lineage>
</organism>
<sequence length="387" mass="42469">MGSDHHQGPDAGRVLAPEREFYDDPQTNARITRLTSDPETHSRHLYFTENGWYDDQLLVRSDRSGTDDLYAVALDDGMITQLTDLPRAVSGVTRVEHEATAVFWHDDSLLALDLESLTVTALYNCPAGYEGSIAAGTADGERAVVAISERVDVDHDGDRDAWIAARSAAAPRSQVLSVPFDGGNGTVHVDANCWLGHVNASPTRPELVTYCEEGPWEAVDRIWGLDLATNETWRIRSTGPDEAVGHEYWLADGEQIGYHGWRGTRADPDAFFGHVRYDGENVREASAPDIYTHFHSNSRALVVGDGTYRGAPSVLLWEWNPNAAAYETPRKLATHGWSGDDDVHPHSRLSPESERVVFDSSRGGTSDVYLVSVPDDPTTVPVFDGTG</sequence>
<comment type="caution">
    <text evidence="3">The sequence shown here is derived from an EMBL/GenBank/DDBJ whole genome shotgun (WGS) entry which is preliminary data.</text>
</comment>
<dbReference type="GO" id="GO:0045490">
    <property type="term" value="P:pectin catabolic process"/>
    <property type="evidence" value="ECO:0007669"/>
    <property type="project" value="InterPro"/>
</dbReference>
<dbReference type="Proteomes" id="UP000282322">
    <property type="component" value="Unassembled WGS sequence"/>
</dbReference>